<dbReference type="OrthoDB" id="10042665at2759"/>
<reference evidence="2" key="1">
    <citation type="submission" date="2020-07" db="EMBL/GenBank/DDBJ databases">
        <authorList>
            <person name="Nieuwenhuis M."/>
            <person name="Van De Peppel L.J.J."/>
        </authorList>
    </citation>
    <scope>NUCLEOTIDE SEQUENCE</scope>
    <source>
        <strain evidence="2">AP01</strain>
        <tissue evidence="2">Mycelium</tissue>
    </source>
</reference>
<dbReference type="AlphaFoldDB" id="A0A9P7FZE5"/>
<dbReference type="Proteomes" id="UP000775547">
    <property type="component" value="Unassembled WGS sequence"/>
</dbReference>
<dbReference type="InterPro" id="IPR054289">
    <property type="entry name" value="DUF7025"/>
</dbReference>
<dbReference type="Gene3D" id="3.40.50.300">
    <property type="entry name" value="P-loop containing nucleotide triphosphate hydrolases"/>
    <property type="match status" value="1"/>
</dbReference>
<dbReference type="InterPro" id="IPR003593">
    <property type="entry name" value="AAA+_ATPase"/>
</dbReference>
<comment type="caution">
    <text evidence="2">The sequence shown here is derived from an EMBL/GenBank/DDBJ whole genome shotgun (WGS) entry which is preliminary data.</text>
</comment>
<organism evidence="2 3">
    <name type="scientific">Asterophora parasitica</name>
    <dbReference type="NCBI Taxonomy" id="117018"/>
    <lineage>
        <taxon>Eukaryota</taxon>
        <taxon>Fungi</taxon>
        <taxon>Dikarya</taxon>
        <taxon>Basidiomycota</taxon>
        <taxon>Agaricomycotina</taxon>
        <taxon>Agaricomycetes</taxon>
        <taxon>Agaricomycetidae</taxon>
        <taxon>Agaricales</taxon>
        <taxon>Tricholomatineae</taxon>
        <taxon>Lyophyllaceae</taxon>
        <taxon>Asterophora</taxon>
    </lineage>
</organism>
<dbReference type="InterPro" id="IPR027417">
    <property type="entry name" value="P-loop_NTPase"/>
</dbReference>
<dbReference type="PANTHER" id="PTHR46411:SF3">
    <property type="entry name" value="AAA+ ATPASE DOMAIN-CONTAINING PROTEIN"/>
    <property type="match status" value="1"/>
</dbReference>
<protein>
    <recommendedName>
        <fullName evidence="1">AAA+ ATPase domain-containing protein</fullName>
    </recommendedName>
</protein>
<feature type="domain" description="AAA+ ATPase" evidence="1">
    <location>
        <begin position="498"/>
        <end position="627"/>
    </location>
</feature>
<keyword evidence="3" id="KW-1185">Reference proteome</keyword>
<evidence type="ECO:0000259" key="1">
    <source>
        <dbReference type="SMART" id="SM00382"/>
    </source>
</evidence>
<evidence type="ECO:0000313" key="3">
    <source>
        <dbReference type="Proteomes" id="UP000775547"/>
    </source>
</evidence>
<name>A0A9P7FZE5_9AGAR</name>
<sequence length="710" mass="80117">MRRRFSSLAKTSSSRNDDIVDEINYEDDESQVATLGRDDEAPPVCSLKVKRVDHYYSRWGKTWKYRLGSQGPKARKSGADLQDRREKRIHRKGLSGRHPELARNILDRRPTRGNLQHRFSMLGAHHGRTPPSTQLDPDIFITFFDQFTEYRDALVAKKQKSEREAHILSSVNLLLSTLSTDYRTTLATIDRLKLHREITFDLLHAILVPRTVFVASCAITGNPRLFTLTSCMRTSVDGKPVYQLFLESFDLVDRTSQQQTPAFGRVQTTILLHSFKGLVKIQDLDAYPLRYHPEPDHLRAALLRRGKKWAGLTGVHHMQYNGIAALKRGGKLEKHNVNGRIMVDRATFRRLNPNYQFLNSYPMASAGFPPAVPWPESSVEDLPGSMMPPMLPPQLIPQQFSSPYANGTLVQSTPISGDANEKIADDDLILASTVVYGFSLSDKTWLEFDVEKVQPVDWNEDAFANLVLPSARKELLRSLVEAHHRDLGFDDFIKGKGHGLVINLFGPPGVGKTFSAEATSEHVKRPLYVIGGGDLGTKASSMDATLERIFDVATAWKAIVLIDEADVFLEQRSLHNLERNAMVAVFLRHVEYYRGILFLTTNRVQAFDEAFLSRIHVALHFHELSQASKEQVWAAFIAKLGASQAITREQITELAKRDVNGRQIKNAARTAHSLAVGRGKALEFSHFVETLDAMAEFTKEFDGLKRDQKR</sequence>
<dbReference type="GO" id="GO:0016887">
    <property type="term" value="F:ATP hydrolysis activity"/>
    <property type="evidence" value="ECO:0007669"/>
    <property type="project" value="InterPro"/>
</dbReference>
<dbReference type="SMART" id="SM00382">
    <property type="entry name" value="AAA"/>
    <property type="match status" value="1"/>
</dbReference>
<evidence type="ECO:0000313" key="2">
    <source>
        <dbReference type="EMBL" id="KAG5641094.1"/>
    </source>
</evidence>
<dbReference type="Pfam" id="PF22942">
    <property type="entry name" value="DUF7025"/>
    <property type="match status" value="1"/>
</dbReference>
<dbReference type="PANTHER" id="PTHR46411">
    <property type="entry name" value="FAMILY ATPASE, PUTATIVE-RELATED"/>
    <property type="match status" value="1"/>
</dbReference>
<reference evidence="2" key="2">
    <citation type="submission" date="2021-10" db="EMBL/GenBank/DDBJ databases">
        <title>Phylogenomics reveals ancestral predisposition of the termite-cultivated fungus Termitomyces towards a domesticated lifestyle.</title>
        <authorList>
            <person name="Auxier B."/>
            <person name="Grum-Grzhimaylo A."/>
            <person name="Cardenas M.E."/>
            <person name="Lodge J.D."/>
            <person name="Laessoe T."/>
            <person name="Pedersen O."/>
            <person name="Smith M.E."/>
            <person name="Kuyper T.W."/>
            <person name="Franco-Molano E.A."/>
            <person name="Baroni T.J."/>
            <person name="Aanen D.K."/>
        </authorList>
    </citation>
    <scope>NUCLEOTIDE SEQUENCE</scope>
    <source>
        <strain evidence="2">AP01</strain>
        <tissue evidence="2">Mycelium</tissue>
    </source>
</reference>
<dbReference type="Pfam" id="PF00004">
    <property type="entry name" value="AAA"/>
    <property type="match status" value="1"/>
</dbReference>
<gene>
    <name evidence="2" type="ORF">DXG03_006039</name>
</gene>
<accession>A0A9P7FZE5</accession>
<dbReference type="SUPFAM" id="SSF52540">
    <property type="entry name" value="P-loop containing nucleoside triphosphate hydrolases"/>
    <property type="match status" value="1"/>
</dbReference>
<dbReference type="CDD" id="cd19481">
    <property type="entry name" value="RecA-like_protease"/>
    <property type="match status" value="1"/>
</dbReference>
<proteinExistence type="predicted"/>
<dbReference type="InterPro" id="IPR003959">
    <property type="entry name" value="ATPase_AAA_core"/>
</dbReference>
<dbReference type="EMBL" id="JABCKV010000390">
    <property type="protein sequence ID" value="KAG5641094.1"/>
    <property type="molecule type" value="Genomic_DNA"/>
</dbReference>
<dbReference type="GO" id="GO:0005524">
    <property type="term" value="F:ATP binding"/>
    <property type="evidence" value="ECO:0007669"/>
    <property type="project" value="InterPro"/>
</dbReference>